<keyword evidence="2" id="KW-1185">Reference proteome</keyword>
<organism evidence="1 2">
    <name type="scientific">Mycetohabitans endofungorum</name>
    <dbReference type="NCBI Taxonomy" id="417203"/>
    <lineage>
        <taxon>Bacteria</taxon>
        <taxon>Pseudomonadati</taxon>
        <taxon>Pseudomonadota</taxon>
        <taxon>Betaproteobacteria</taxon>
        <taxon>Burkholderiales</taxon>
        <taxon>Burkholderiaceae</taxon>
        <taxon>Mycetohabitans</taxon>
    </lineage>
</organism>
<evidence type="ECO:0000313" key="1">
    <source>
        <dbReference type="EMBL" id="PPB82855.1"/>
    </source>
</evidence>
<proteinExistence type="predicted"/>
<name>A0A2P5K8C6_9BURK</name>
<sequence>MPTLFLENGNTEAMVPQILSQGYRQLIANICQRYLWVLSPGDAIILPSAGNQEHIHYIEKICQYRDARQEAGRFDRYRRKT</sequence>
<dbReference type="Proteomes" id="UP000243096">
    <property type="component" value="Unassembled WGS sequence"/>
</dbReference>
<evidence type="ECO:0000313" key="2">
    <source>
        <dbReference type="Proteomes" id="UP000243096"/>
    </source>
</evidence>
<accession>A0A2P5K8C6</accession>
<reference evidence="1 2" key="1">
    <citation type="submission" date="2018-01" db="EMBL/GenBank/DDBJ databases">
        <title>Genomic Encyclopedia of Type Strains, Phase III (KMG-III): the genomes of soil and plant-associated and newly described type strains.</title>
        <authorList>
            <person name="Whitman W."/>
        </authorList>
    </citation>
    <scope>NUCLEOTIDE SEQUENCE [LARGE SCALE GENOMIC DNA]</scope>
    <source>
        <strain evidence="1 2">HKI456</strain>
    </source>
</reference>
<protein>
    <submittedName>
        <fullName evidence="1">Uncharacterized protein</fullName>
    </submittedName>
</protein>
<dbReference type="RefSeq" id="WP_146064065.1">
    <property type="nucleotide sequence ID" value="NZ_CP062179.1"/>
</dbReference>
<dbReference type="OrthoDB" id="581833at2"/>
<comment type="caution">
    <text evidence="1">The sequence shown here is derived from an EMBL/GenBank/DDBJ whole genome shotgun (WGS) entry which is preliminary data.</text>
</comment>
<dbReference type="AlphaFoldDB" id="A0A2P5K8C6"/>
<dbReference type="EMBL" id="PRDW01000012">
    <property type="protein sequence ID" value="PPB82855.1"/>
    <property type="molecule type" value="Genomic_DNA"/>
</dbReference>
<gene>
    <name evidence="1" type="ORF">B0O95_11232</name>
</gene>